<evidence type="ECO:0000313" key="2">
    <source>
        <dbReference type="Proteomes" id="UP000281553"/>
    </source>
</evidence>
<name>A0A3P7NLP0_DIBLA</name>
<evidence type="ECO:0000313" key="1">
    <source>
        <dbReference type="EMBL" id="VDN09292.1"/>
    </source>
</evidence>
<sequence>MVASSENVCGVFEQYAKCLFLVTIAGMIYGHDGFDFDGRNDNGRRTDGVNVLDVDRKRRHGHDLWPMFKADGELKRSKATPSMCQEVEF</sequence>
<organism evidence="1 2">
    <name type="scientific">Dibothriocephalus latus</name>
    <name type="common">Fish tapeworm</name>
    <name type="synonym">Diphyllobothrium latum</name>
    <dbReference type="NCBI Taxonomy" id="60516"/>
    <lineage>
        <taxon>Eukaryota</taxon>
        <taxon>Metazoa</taxon>
        <taxon>Spiralia</taxon>
        <taxon>Lophotrochozoa</taxon>
        <taxon>Platyhelminthes</taxon>
        <taxon>Cestoda</taxon>
        <taxon>Eucestoda</taxon>
        <taxon>Diphyllobothriidea</taxon>
        <taxon>Diphyllobothriidae</taxon>
        <taxon>Dibothriocephalus</taxon>
    </lineage>
</organism>
<dbReference type="Proteomes" id="UP000281553">
    <property type="component" value="Unassembled WGS sequence"/>
</dbReference>
<dbReference type="EMBL" id="UYRU01046745">
    <property type="protein sequence ID" value="VDN09292.1"/>
    <property type="molecule type" value="Genomic_DNA"/>
</dbReference>
<gene>
    <name evidence="1" type="ORF">DILT_LOCUS5123</name>
</gene>
<dbReference type="AlphaFoldDB" id="A0A3P7NLP0"/>
<proteinExistence type="predicted"/>
<keyword evidence="2" id="KW-1185">Reference proteome</keyword>
<accession>A0A3P7NLP0</accession>
<reference evidence="1 2" key="1">
    <citation type="submission" date="2018-11" db="EMBL/GenBank/DDBJ databases">
        <authorList>
            <consortium name="Pathogen Informatics"/>
        </authorList>
    </citation>
    <scope>NUCLEOTIDE SEQUENCE [LARGE SCALE GENOMIC DNA]</scope>
</reference>
<protein>
    <submittedName>
        <fullName evidence="1">Uncharacterized protein</fullName>
    </submittedName>
</protein>